<dbReference type="Gramene" id="MELO3C034897.2.1">
    <property type="protein sequence ID" value="MELO3C034897.2.1"/>
    <property type="gene ID" value="MELO3C034897.2"/>
</dbReference>
<name>A0A9I9EK69_CUCME</name>
<sequence length="113" mass="13192">MDAARSVVSTNDVTLNHSCKDMGVGVSYVRAAQHRWPNKPPTLGRNEYGFILGRLELVKMEKLKQQHWMQEEPNQKEKKTDIMDAVITNIRGKLDRNPILSRNPRRTHRRQMK</sequence>
<protein>
    <submittedName>
        <fullName evidence="2">Uncharacterized protein</fullName>
    </submittedName>
</protein>
<proteinExistence type="predicted"/>
<feature type="compositionally biased region" description="Basic residues" evidence="1">
    <location>
        <begin position="103"/>
        <end position="113"/>
    </location>
</feature>
<reference evidence="2" key="1">
    <citation type="submission" date="2023-03" db="UniProtKB">
        <authorList>
            <consortium name="EnsemblPlants"/>
        </authorList>
    </citation>
    <scope>IDENTIFICATION</scope>
</reference>
<evidence type="ECO:0000313" key="2">
    <source>
        <dbReference type="EnsemblPlants" id="MELO3C034897.2.1"/>
    </source>
</evidence>
<dbReference type="EnsemblPlants" id="MELO3C034897.2.1">
    <property type="protein sequence ID" value="MELO3C034897.2.1"/>
    <property type="gene ID" value="MELO3C034897.2"/>
</dbReference>
<feature type="region of interest" description="Disordered" evidence="1">
    <location>
        <begin position="93"/>
        <end position="113"/>
    </location>
</feature>
<accession>A0A9I9EK69</accession>
<dbReference type="AlphaFoldDB" id="A0A9I9EK69"/>
<evidence type="ECO:0000256" key="1">
    <source>
        <dbReference type="SAM" id="MobiDB-lite"/>
    </source>
</evidence>
<organism evidence="2">
    <name type="scientific">Cucumis melo</name>
    <name type="common">Muskmelon</name>
    <dbReference type="NCBI Taxonomy" id="3656"/>
    <lineage>
        <taxon>Eukaryota</taxon>
        <taxon>Viridiplantae</taxon>
        <taxon>Streptophyta</taxon>
        <taxon>Embryophyta</taxon>
        <taxon>Tracheophyta</taxon>
        <taxon>Spermatophyta</taxon>
        <taxon>Magnoliopsida</taxon>
        <taxon>eudicotyledons</taxon>
        <taxon>Gunneridae</taxon>
        <taxon>Pentapetalae</taxon>
        <taxon>rosids</taxon>
        <taxon>fabids</taxon>
        <taxon>Cucurbitales</taxon>
        <taxon>Cucurbitaceae</taxon>
        <taxon>Benincaseae</taxon>
        <taxon>Cucumis</taxon>
    </lineage>
</organism>